<keyword evidence="4" id="KW-1185">Reference proteome</keyword>
<gene>
    <name evidence="3" type="ORF">H9653_01305</name>
</gene>
<evidence type="ECO:0000256" key="2">
    <source>
        <dbReference type="ARBA" id="ARBA00023002"/>
    </source>
</evidence>
<evidence type="ECO:0000313" key="4">
    <source>
        <dbReference type="Proteomes" id="UP000606724"/>
    </source>
</evidence>
<dbReference type="PROSITE" id="PS00061">
    <property type="entry name" value="ADH_SHORT"/>
    <property type="match status" value="1"/>
</dbReference>
<dbReference type="InterPro" id="IPR051122">
    <property type="entry name" value="SDR_DHRS6-like"/>
</dbReference>
<reference evidence="3 4" key="1">
    <citation type="submission" date="2020-08" db="EMBL/GenBank/DDBJ databases">
        <title>A Genomic Blueprint of the Chicken Gut Microbiome.</title>
        <authorList>
            <person name="Gilroy R."/>
            <person name="Ravi A."/>
            <person name="Getino M."/>
            <person name="Pursley I."/>
            <person name="Horton D.L."/>
            <person name="Alikhan N.-F."/>
            <person name="Baker D."/>
            <person name="Gharbi K."/>
            <person name="Hall N."/>
            <person name="Watson M."/>
            <person name="Adriaenssens E.M."/>
            <person name="Foster-Nyarko E."/>
            <person name="Jarju S."/>
            <person name="Secka A."/>
            <person name="Antonio M."/>
            <person name="Oren A."/>
            <person name="Chaudhuri R."/>
            <person name="La Ragione R.M."/>
            <person name="Hildebrand F."/>
            <person name="Pallen M.J."/>
        </authorList>
    </citation>
    <scope>NUCLEOTIDE SEQUENCE [LARGE SCALE GENOMIC DNA]</scope>
    <source>
        <strain evidence="3 4">Sa4CVA2</strain>
    </source>
</reference>
<evidence type="ECO:0000313" key="3">
    <source>
        <dbReference type="EMBL" id="MBD7946674.1"/>
    </source>
</evidence>
<dbReference type="RefSeq" id="WP_191689864.1">
    <property type="nucleotide sequence ID" value="NZ_JACSQR010000002.1"/>
</dbReference>
<comment type="caution">
    <text evidence="3">The sequence shown here is derived from an EMBL/GenBank/DDBJ whole genome shotgun (WGS) entry which is preliminary data.</text>
</comment>
<dbReference type="CDD" id="cd05233">
    <property type="entry name" value="SDR_c"/>
    <property type="match status" value="1"/>
</dbReference>
<comment type="similarity">
    <text evidence="1">Belongs to the short-chain dehydrogenases/reductases (SDR) family.</text>
</comment>
<keyword evidence="2" id="KW-0560">Oxidoreductase</keyword>
<dbReference type="InterPro" id="IPR020904">
    <property type="entry name" value="Sc_DH/Rdtase_CS"/>
</dbReference>
<dbReference type="Proteomes" id="UP000606724">
    <property type="component" value="Unassembled WGS sequence"/>
</dbReference>
<dbReference type="SUPFAM" id="SSF51735">
    <property type="entry name" value="NAD(P)-binding Rossmann-fold domains"/>
    <property type="match status" value="1"/>
</dbReference>
<name>A0ABR8RFU6_9GAMM</name>
<dbReference type="PANTHER" id="PTHR43477">
    <property type="entry name" value="DIHYDROANTICAPSIN 7-DEHYDROGENASE"/>
    <property type="match status" value="1"/>
</dbReference>
<dbReference type="NCBIfam" id="NF005559">
    <property type="entry name" value="PRK07231.1"/>
    <property type="match status" value="1"/>
</dbReference>
<sequence>MMKLQDRVAIIFGGTSGLGEATAKAYADEGAKVVVTGRDEEDGKRIVKDMTDKGQDALFVHADVTKKAEIEAVVDKALEGYGQIDILYNGAGIHDAYDNAVELEEDLYDKLMAINVKAPYLASKAVIPHFIKQGRGVIINVGSQATQMAGPGGSAYVTSKHAVLGFTKQLAFDFGSQGIKVNILSPGFIETPMTDGIDDERLNRIPAKRAGKPEEIAALAVFLASDDSNYMHGSNVFMDGGWVLGRK</sequence>
<dbReference type="Gene3D" id="3.40.50.720">
    <property type="entry name" value="NAD(P)-binding Rossmann-like Domain"/>
    <property type="match status" value="1"/>
</dbReference>
<accession>A0ABR8RFU6</accession>
<dbReference type="PRINTS" id="PR00081">
    <property type="entry name" value="GDHRDH"/>
</dbReference>
<dbReference type="InterPro" id="IPR036291">
    <property type="entry name" value="NAD(P)-bd_dom_sf"/>
</dbReference>
<protein>
    <submittedName>
        <fullName evidence="3">SDR family oxidoreductase</fullName>
    </submittedName>
</protein>
<dbReference type="PRINTS" id="PR00080">
    <property type="entry name" value="SDRFAMILY"/>
</dbReference>
<organism evidence="3 4">
    <name type="scientific">Psychrobacter communis</name>
    <dbReference type="NCBI Taxonomy" id="2762238"/>
    <lineage>
        <taxon>Bacteria</taxon>
        <taxon>Pseudomonadati</taxon>
        <taxon>Pseudomonadota</taxon>
        <taxon>Gammaproteobacteria</taxon>
        <taxon>Moraxellales</taxon>
        <taxon>Moraxellaceae</taxon>
        <taxon>Psychrobacter</taxon>
    </lineage>
</organism>
<dbReference type="InterPro" id="IPR002347">
    <property type="entry name" value="SDR_fam"/>
</dbReference>
<proteinExistence type="inferred from homology"/>
<dbReference type="Pfam" id="PF13561">
    <property type="entry name" value="adh_short_C2"/>
    <property type="match status" value="1"/>
</dbReference>
<dbReference type="EMBL" id="JACSQR010000002">
    <property type="protein sequence ID" value="MBD7946674.1"/>
    <property type="molecule type" value="Genomic_DNA"/>
</dbReference>
<dbReference type="PANTHER" id="PTHR43477:SF1">
    <property type="entry name" value="DIHYDROANTICAPSIN 7-DEHYDROGENASE"/>
    <property type="match status" value="1"/>
</dbReference>
<evidence type="ECO:0000256" key="1">
    <source>
        <dbReference type="ARBA" id="ARBA00006484"/>
    </source>
</evidence>